<gene>
    <name evidence="2" type="ORF">D4L85_20795</name>
</gene>
<dbReference type="GO" id="GO:0016301">
    <property type="term" value="F:kinase activity"/>
    <property type="evidence" value="ECO:0007669"/>
    <property type="project" value="UniProtKB-KW"/>
</dbReference>
<reference evidence="3" key="1">
    <citation type="submission" date="2018-09" db="EMBL/GenBank/DDBJ databases">
        <title>Chryseolinea sp. KIS68-18 isolated from soil.</title>
        <authorList>
            <person name="Weon H.-Y."/>
            <person name="Kwon S.-W."/>
            <person name="Lee S.A."/>
        </authorList>
    </citation>
    <scope>NUCLEOTIDE SEQUENCE [LARGE SCALE GENOMIC DNA]</scope>
    <source>
        <strain evidence="3">KIS68-18</strain>
    </source>
</reference>
<dbReference type="InterPro" id="IPR023459">
    <property type="entry name" value="Tscrpt_elong_fac_GreA/B_fam"/>
</dbReference>
<dbReference type="InterPro" id="IPR001437">
    <property type="entry name" value="Tscrpt_elong_fac_GreA/B_C"/>
</dbReference>
<dbReference type="EMBL" id="CP032382">
    <property type="protein sequence ID" value="AYB32867.1"/>
    <property type="molecule type" value="Genomic_DNA"/>
</dbReference>
<dbReference type="InterPro" id="IPR036953">
    <property type="entry name" value="GreA/GreB_C_sf"/>
</dbReference>
<keyword evidence="2" id="KW-0418">Kinase</keyword>
<sequence length="148" mass="16698">MDTATVYLNRMVMEKKIMVTDNDYQRLTGLIGFSTETNKMPEVIAQLFRALRDAERVLPEQIPENVVTMNSRVLLKDLSNRREAELTITYPQDADHRARKVSVFSSIGTALLGMQAGDIVSWKVPGGHGNFQILKVTYQPESVGDVWL</sequence>
<keyword evidence="3" id="KW-1185">Reference proteome</keyword>
<dbReference type="PANTHER" id="PTHR30437:SF5">
    <property type="entry name" value="REGULATOR OF NUCLEOSIDE DIPHOSPHATE KINASE"/>
    <property type="match status" value="1"/>
</dbReference>
<accession>A0A385SRQ5</accession>
<dbReference type="PANTHER" id="PTHR30437">
    <property type="entry name" value="TRANSCRIPTION ELONGATION FACTOR GREA"/>
    <property type="match status" value="1"/>
</dbReference>
<dbReference type="Proteomes" id="UP000266183">
    <property type="component" value="Chromosome"/>
</dbReference>
<dbReference type="AlphaFoldDB" id="A0A385SRQ5"/>
<dbReference type="GO" id="GO:0070063">
    <property type="term" value="F:RNA polymerase binding"/>
    <property type="evidence" value="ECO:0007669"/>
    <property type="project" value="InterPro"/>
</dbReference>
<organism evidence="2 3">
    <name type="scientific">Chryseolinea soli</name>
    <dbReference type="NCBI Taxonomy" id="2321403"/>
    <lineage>
        <taxon>Bacteria</taxon>
        <taxon>Pseudomonadati</taxon>
        <taxon>Bacteroidota</taxon>
        <taxon>Cytophagia</taxon>
        <taxon>Cytophagales</taxon>
        <taxon>Fulvivirgaceae</taxon>
        <taxon>Chryseolinea</taxon>
    </lineage>
</organism>
<evidence type="ECO:0000313" key="2">
    <source>
        <dbReference type="EMBL" id="AYB32867.1"/>
    </source>
</evidence>
<feature type="domain" description="Transcription elongation factor GreA/GreB C-terminal" evidence="1">
    <location>
        <begin position="63"/>
        <end position="138"/>
    </location>
</feature>
<keyword evidence="2" id="KW-0808">Transferase</keyword>
<evidence type="ECO:0000313" key="3">
    <source>
        <dbReference type="Proteomes" id="UP000266183"/>
    </source>
</evidence>
<dbReference type="NCBIfam" id="NF004396">
    <property type="entry name" value="PRK05753.1"/>
    <property type="match status" value="1"/>
</dbReference>
<dbReference type="SUPFAM" id="SSF54534">
    <property type="entry name" value="FKBP-like"/>
    <property type="match status" value="1"/>
</dbReference>
<dbReference type="Gene3D" id="3.10.50.30">
    <property type="entry name" value="Transcription elongation factor, GreA/GreB, C-terminal domain"/>
    <property type="match status" value="1"/>
</dbReference>
<evidence type="ECO:0000259" key="1">
    <source>
        <dbReference type="Pfam" id="PF01272"/>
    </source>
</evidence>
<dbReference type="GO" id="GO:0006354">
    <property type="term" value="P:DNA-templated transcription elongation"/>
    <property type="evidence" value="ECO:0007669"/>
    <property type="project" value="TreeGrafter"/>
</dbReference>
<dbReference type="GO" id="GO:0003677">
    <property type="term" value="F:DNA binding"/>
    <property type="evidence" value="ECO:0007669"/>
    <property type="project" value="InterPro"/>
</dbReference>
<protein>
    <submittedName>
        <fullName evidence="2">Nucleoside diphosphate kinase regulator</fullName>
    </submittedName>
</protein>
<dbReference type="Pfam" id="PF01272">
    <property type="entry name" value="GreA_GreB"/>
    <property type="match status" value="1"/>
</dbReference>
<name>A0A385SRQ5_9BACT</name>
<proteinExistence type="predicted"/>
<dbReference type="GO" id="GO:0032784">
    <property type="term" value="P:regulation of DNA-templated transcription elongation"/>
    <property type="evidence" value="ECO:0007669"/>
    <property type="project" value="InterPro"/>
</dbReference>
<dbReference type="KEGG" id="chk:D4L85_20795"/>